<evidence type="ECO:0000256" key="1">
    <source>
        <dbReference type="SAM" id="Phobius"/>
    </source>
</evidence>
<dbReference type="AlphaFoldDB" id="A0A7C4Z8Y0"/>
<feature type="transmembrane region" description="Helical" evidence="1">
    <location>
        <begin position="130"/>
        <end position="149"/>
    </location>
</feature>
<keyword evidence="1" id="KW-0812">Transmembrane</keyword>
<name>A0A7C4Z8Y0_9DEIN</name>
<protein>
    <recommendedName>
        <fullName evidence="3">DUF308 domain-containing protein</fullName>
    </recommendedName>
</protein>
<evidence type="ECO:0000313" key="2">
    <source>
        <dbReference type="EMBL" id="HGY09536.1"/>
    </source>
</evidence>
<evidence type="ECO:0008006" key="3">
    <source>
        <dbReference type="Google" id="ProtNLM"/>
    </source>
</evidence>
<feature type="transmembrane region" description="Helical" evidence="1">
    <location>
        <begin position="80"/>
        <end position="98"/>
    </location>
</feature>
<keyword evidence="1" id="KW-0472">Membrane</keyword>
<dbReference type="EMBL" id="DRPZ01000153">
    <property type="protein sequence ID" value="HGY09536.1"/>
    <property type="molecule type" value="Genomic_DNA"/>
</dbReference>
<feature type="transmembrane region" description="Helical" evidence="1">
    <location>
        <begin position="50"/>
        <end position="68"/>
    </location>
</feature>
<keyword evidence="1" id="KW-1133">Transmembrane helix</keyword>
<proteinExistence type="predicted"/>
<gene>
    <name evidence="2" type="ORF">ENK37_05730</name>
</gene>
<reference evidence="2" key="1">
    <citation type="journal article" date="2020" name="mSystems">
        <title>Genome- and Community-Level Interaction Insights into Carbon Utilization and Element Cycling Functions of Hydrothermarchaeota in Hydrothermal Sediment.</title>
        <authorList>
            <person name="Zhou Z."/>
            <person name="Liu Y."/>
            <person name="Xu W."/>
            <person name="Pan J."/>
            <person name="Luo Z.H."/>
            <person name="Li M."/>
        </authorList>
    </citation>
    <scope>NUCLEOTIDE SEQUENCE [LARGE SCALE GENOMIC DNA]</scope>
    <source>
        <strain evidence="2">HyVt-570</strain>
    </source>
</reference>
<feature type="transmembrane region" description="Helical" evidence="1">
    <location>
        <begin position="155"/>
        <end position="173"/>
    </location>
</feature>
<sequence length="175" mass="18230">MPASPPTQPTAGKPCLARLRLASVLGFFFALLLAGVYLGMLGREMLGPLYLYWALAQLVMASAVLCVYRISGKPKHVMGAFLLMAGAFFTANALLGVLPVGGLLATSVQALGVVAFSLLLYEIGRQRTGTGLEGAGGLVFLGVVFQILQSPLMEMAGVFLLAAGFLLAGGRLGRL</sequence>
<feature type="transmembrane region" description="Helical" evidence="1">
    <location>
        <begin position="21"/>
        <end position="38"/>
    </location>
</feature>
<comment type="caution">
    <text evidence="2">The sequence shown here is derived from an EMBL/GenBank/DDBJ whole genome shotgun (WGS) entry which is preliminary data.</text>
</comment>
<accession>A0A7C4Z8Y0</accession>
<feature type="transmembrane region" description="Helical" evidence="1">
    <location>
        <begin position="104"/>
        <end position="123"/>
    </location>
</feature>
<organism evidence="2">
    <name type="scientific">Oceanithermus profundus</name>
    <dbReference type="NCBI Taxonomy" id="187137"/>
    <lineage>
        <taxon>Bacteria</taxon>
        <taxon>Thermotogati</taxon>
        <taxon>Deinococcota</taxon>
        <taxon>Deinococci</taxon>
        <taxon>Thermales</taxon>
        <taxon>Thermaceae</taxon>
        <taxon>Oceanithermus</taxon>
    </lineage>
</organism>
<dbReference type="Proteomes" id="UP000885759">
    <property type="component" value="Unassembled WGS sequence"/>
</dbReference>